<name>A0A2J6SEY7_9HELO</name>
<feature type="compositionally biased region" description="Low complexity" evidence="1">
    <location>
        <begin position="31"/>
        <end position="53"/>
    </location>
</feature>
<evidence type="ECO:0000313" key="2">
    <source>
        <dbReference type="EMBL" id="PMD49320.1"/>
    </source>
</evidence>
<dbReference type="RefSeq" id="XP_024726224.1">
    <property type="nucleotide sequence ID" value="XM_024884310.1"/>
</dbReference>
<dbReference type="OrthoDB" id="10572961at2759"/>
<organism evidence="2 3">
    <name type="scientific">Hyaloscypha bicolor E</name>
    <dbReference type="NCBI Taxonomy" id="1095630"/>
    <lineage>
        <taxon>Eukaryota</taxon>
        <taxon>Fungi</taxon>
        <taxon>Dikarya</taxon>
        <taxon>Ascomycota</taxon>
        <taxon>Pezizomycotina</taxon>
        <taxon>Leotiomycetes</taxon>
        <taxon>Helotiales</taxon>
        <taxon>Hyaloscyphaceae</taxon>
        <taxon>Hyaloscypha</taxon>
        <taxon>Hyaloscypha bicolor</taxon>
    </lineage>
</organism>
<evidence type="ECO:0000313" key="3">
    <source>
        <dbReference type="Proteomes" id="UP000235371"/>
    </source>
</evidence>
<evidence type="ECO:0000256" key="1">
    <source>
        <dbReference type="SAM" id="MobiDB-lite"/>
    </source>
</evidence>
<protein>
    <submittedName>
        <fullName evidence="2">Uncharacterized protein</fullName>
    </submittedName>
</protein>
<keyword evidence="3" id="KW-1185">Reference proteome</keyword>
<dbReference type="AlphaFoldDB" id="A0A2J6SEY7"/>
<sequence>MVNVQFTTRPNSSSPSSANAVEARATEAGGSSSSISDSSFLNTPPKAATAAANNDFEVNTESEVESQVNTESEVKGARVFACLPKLAPEIRRIVWKETSSVRRVVDICATQSPIIGASELVYDLCIMQLWTILKRNLHRCTTSR</sequence>
<dbReference type="EMBL" id="KZ613921">
    <property type="protein sequence ID" value="PMD49320.1"/>
    <property type="molecule type" value="Genomic_DNA"/>
</dbReference>
<dbReference type="Proteomes" id="UP000235371">
    <property type="component" value="Unassembled WGS sequence"/>
</dbReference>
<proteinExistence type="predicted"/>
<reference evidence="2 3" key="1">
    <citation type="submission" date="2016-04" db="EMBL/GenBank/DDBJ databases">
        <title>A degradative enzymes factory behind the ericoid mycorrhizal symbiosis.</title>
        <authorList>
            <consortium name="DOE Joint Genome Institute"/>
            <person name="Martino E."/>
            <person name="Morin E."/>
            <person name="Grelet G."/>
            <person name="Kuo A."/>
            <person name="Kohler A."/>
            <person name="Daghino S."/>
            <person name="Barry K."/>
            <person name="Choi C."/>
            <person name="Cichocki N."/>
            <person name="Clum A."/>
            <person name="Copeland A."/>
            <person name="Hainaut M."/>
            <person name="Haridas S."/>
            <person name="Labutti K."/>
            <person name="Lindquist E."/>
            <person name="Lipzen A."/>
            <person name="Khouja H.-R."/>
            <person name="Murat C."/>
            <person name="Ohm R."/>
            <person name="Olson A."/>
            <person name="Spatafora J."/>
            <person name="Veneault-Fourrey C."/>
            <person name="Henrissat B."/>
            <person name="Grigoriev I."/>
            <person name="Martin F."/>
            <person name="Perotto S."/>
        </authorList>
    </citation>
    <scope>NUCLEOTIDE SEQUENCE [LARGE SCALE GENOMIC DNA]</scope>
    <source>
        <strain evidence="2 3">E</strain>
    </source>
</reference>
<feature type="region of interest" description="Disordered" evidence="1">
    <location>
        <begin position="1"/>
        <end position="53"/>
    </location>
</feature>
<dbReference type="GeneID" id="36592387"/>
<accession>A0A2J6SEY7</accession>
<dbReference type="InParanoid" id="A0A2J6SEY7"/>
<gene>
    <name evidence="2" type="ORF">K444DRAFT_638822</name>
</gene>
<feature type="compositionally biased region" description="Low complexity" evidence="1">
    <location>
        <begin position="10"/>
        <end position="20"/>
    </location>
</feature>